<reference evidence="2" key="1">
    <citation type="submission" date="2022-11" db="UniProtKB">
        <authorList>
            <consortium name="WormBaseParasite"/>
        </authorList>
    </citation>
    <scope>IDENTIFICATION</scope>
</reference>
<protein>
    <submittedName>
        <fullName evidence="2">Uncharacterized protein</fullName>
    </submittedName>
</protein>
<sequence length="45" mass="4945">MNFGRYPLELTQLKMVEIGIQIMHIGNNVEVRPIGKQPAAPVIGA</sequence>
<evidence type="ECO:0000313" key="1">
    <source>
        <dbReference type="Proteomes" id="UP000887565"/>
    </source>
</evidence>
<dbReference type="Proteomes" id="UP000887565">
    <property type="component" value="Unplaced"/>
</dbReference>
<dbReference type="AlphaFoldDB" id="A0A915LAR9"/>
<name>A0A915LAR9_ROMCU</name>
<keyword evidence="1" id="KW-1185">Reference proteome</keyword>
<proteinExistence type="predicted"/>
<accession>A0A915LAR9</accession>
<dbReference type="WBParaSite" id="nRc.2.0.1.t48225-RA">
    <property type="protein sequence ID" value="nRc.2.0.1.t48225-RA"/>
    <property type="gene ID" value="nRc.2.0.1.g48225"/>
</dbReference>
<evidence type="ECO:0000313" key="2">
    <source>
        <dbReference type="WBParaSite" id="nRc.2.0.1.t48225-RA"/>
    </source>
</evidence>
<organism evidence="1 2">
    <name type="scientific">Romanomermis culicivorax</name>
    <name type="common">Nematode worm</name>
    <dbReference type="NCBI Taxonomy" id="13658"/>
    <lineage>
        <taxon>Eukaryota</taxon>
        <taxon>Metazoa</taxon>
        <taxon>Ecdysozoa</taxon>
        <taxon>Nematoda</taxon>
        <taxon>Enoplea</taxon>
        <taxon>Dorylaimia</taxon>
        <taxon>Mermithida</taxon>
        <taxon>Mermithoidea</taxon>
        <taxon>Mermithidae</taxon>
        <taxon>Romanomermis</taxon>
    </lineage>
</organism>